<protein>
    <submittedName>
        <fullName evidence="2">Membrane protein</fullName>
    </submittedName>
</protein>
<sequence length="213" mass="22738">MLLIGIECATFGISCTALSGLGTTPISSLPFVLSKIFPLTFGTTTFILNVFFVLIEAVLFRSRFTVLNLLQIPAVLVFGLFIDLNMWLLGAHAPETWLTGFAMSLLGNVVLAAGVFLQIRSKTIVQPGEGVVIVYAAVLRKSFGTKKIVNDVSLVVIAALLSLAVLGTLTGIREGTVISAFLVGFLVKGIVHFFPEPKDQKPHQVHIGPGGKS</sequence>
<dbReference type="OrthoDB" id="87655at2"/>
<feature type="transmembrane region" description="Helical" evidence="1">
    <location>
        <begin position="96"/>
        <end position="117"/>
    </location>
</feature>
<dbReference type="EMBL" id="WEHX01000154">
    <property type="protein sequence ID" value="KAB7651993.1"/>
    <property type="molecule type" value="Genomic_DNA"/>
</dbReference>
<dbReference type="PANTHER" id="PTHR40078:SF1">
    <property type="entry name" value="INTEGRAL MEMBRANE PROTEIN"/>
    <property type="match status" value="1"/>
</dbReference>
<evidence type="ECO:0000313" key="2">
    <source>
        <dbReference type="EMBL" id="KAB7651993.1"/>
    </source>
</evidence>
<dbReference type="InterPro" id="IPR038750">
    <property type="entry name" value="YczE/YyaS-like"/>
</dbReference>
<dbReference type="PANTHER" id="PTHR40078">
    <property type="entry name" value="INTEGRAL MEMBRANE PROTEIN-RELATED"/>
    <property type="match status" value="1"/>
</dbReference>
<feature type="transmembrane region" description="Helical" evidence="1">
    <location>
        <begin position="175"/>
        <end position="194"/>
    </location>
</feature>
<comment type="caution">
    <text evidence="2">The sequence shown here is derived from an EMBL/GenBank/DDBJ whole genome shotgun (WGS) entry which is preliminary data.</text>
</comment>
<keyword evidence="1" id="KW-0472">Membrane</keyword>
<dbReference type="Pfam" id="PF19700">
    <property type="entry name" value="DUF6198"/>
    <property type="match status" value="1"/>
</dbReference>
<accession>A0A6I1EMH0</accession>
<organism evidence="2 3">
    <name type="scientific">Sutterella seckii</name>
    <dbReference type="NCBI Taxonomy" id="1944635"/>
    <lineage>
        <taxon>Bacteria</taxon>
        <taxon>Pseudomonadati</taxon>
        <taxon>Pseudomonadota</taxon>
        <taxon>Betaproteobacteria</taxon>
        <taxon>Burkholderiales</taxon>
        <taxon>Sutterellaceae</taxon>
        <taxon>Sutterella</taxon>
    </lineage>
</organism>
<reference evidence="2 3" key="1">
    <citation type="submission" date="2019-10" db="EMBL/GenBank/DDBJ databases">
        <title>Genome diversity of Sutterella seckii.</title>
        <authorList>
            <person name="Chaplin A.V."/>
            <person name="Sokolova S.R."/>
            <person name="Mosin K.A."/>
            <person name="Ivanova E.L."/>
            <person name="Kochetkova T.O."/>
            <person name="Goltsov A.Y."/>
            <person name="Trofimov D.Y."/>
            <person name="Efimov B.A."/>
        </authorList>
    </citation>
    <scope>NUCLEOTIDE SEQUENCE [LARGE SCALE GENOMIC DNA]</scope>
    <source>
        <strain evidence="2 3">ASD393</strain>
    </source>
</reference>
<proteinExistence type="predicted"/>
<evidence type="ECO:0000313" key="3">
    <source>
        <dbReference type="Proteomes" id="UP000430564"/>
    </source>
</evidence>
<keyword evidence="1" id="KW-1133">Transmembrane helix</keyword>
<name>A0A6I1EMH0_9BURK</name>
<keyword evidence="1" id="KW-0812">Transmembrane</keyword>
<dbReference type="Proteomes" id="UP000430564">
    <property type="component" value="Unassembled WGS sequence"/>
</dbReference>
<dbReference type="AlphaFoldDB" id="A0A6I1EMH0"/>
<feature type="transmembrane region" description="Helical" evidence="1">
    <location>
        <begin position="148"/>
        <end position="169"/>
    </location>
</feature>
<evidence type="ECO:0000256" key="1">
    <source>
        <dbReference type="SAM" id="Phobius"/>
    </source>
</evidence>
<feature type="transmembrane region" description="Helical" evidence="1">
    <location>
        <begin position="66"/>
        <end position="90"/>
    </location>
</feature>
<gene>
    <name evidence="2" type="ORF">GBM95_11405</name>
</gene>
<feature type="transmembrane region" description="Helical" evidence="1">
    <location>
        <begin position="36"/>
        <end position="59"/>
    </location>
</feature>